<dbReference type="Proteomes" id="UP001281614">
    <property type="component" value="Unassembled WGS sequence"/>
</dbReference>
<evidence type="ECO:0000313" key="1">
    <source>
        <dbReference type="EMBL" id="KAK2757489.1"/>
    </source>
</evidence>
<organism evidence="1 2">
    <name type="scientific">Colletotrichum kahawae</name>
    <name type="common">Coffee berry disease fungus</name>
    <dbReference type="NCBI Taxonomy" id="34407"/>
    <lineage>
        <taxon>Eukaryota</taxon>
        <taxon>Fungi</taxon>
        <taxon>Dikarya</taxon>
        <taxon>Ascomycota</taxon>
        <taxon>Pezizomycotina</taxon>
        <taxon>Sordariomycetes</taxon>
        <taxon>Hypocreomycetidae</taxon>
        <taxon>Glomerellales</taxon>
        <taxon>Glomerellaceae</taxon>
        <taxon>Colletotrichum</taxon>
        <taxon>Colletotrichum gloeosporioides species complex</taxon>
    </lineage>
</organism>
<comment type="caution">
    <text evidence="1">The sequence shown here is derived from an EMBL/GenBank/DDBJ whole genome shotgun (WGS) entry which is preliminary data.</text>
</comment>
<accession>A0AAD9YE53</accession>
<reference evidence="1" key="1">
    <citation type="submission" date="2023-02" db="EMBL/GenBank/DDBJ databases">
        <title>Colletotrichum kahawae CIFC_Que2 genome sequencing and assembly.</title>
        <authorList>
            <person name="Baroncelli R."/>
        </authorList>
    </citation>
    <scope>NUCLEOTIDE SEQUENCE</scope>
    <source>
        <strain evidence="1">CIFC_Que2</strain>
    </source>
</reference>
<protein>
    <submittedName>
        <fullName evidence="1">Uncharacterized protein</fullName>
    </submittedName>
</protein>
<dbReference type="AlphaFoldDB" id="A0AAD9YE53"/>
<gene>
    <name evidence="1" type="ORF">CKAH01_05746</name>
</gene>
<keyword evidence="2" id="KW-1185">Reference proteome</keyword>
<sequence length="336" mass="39114">MAIAGPPNVTSGRSFPRFPEFPTEIKVLVWEQFYLEPRHFIVEEYQWNNGDERGLPGIGDSTDGFQMFGARRLLGGNSNRANISQTFNAVTWCFHAASSSSKYYNDIDTTIDRISSSVAFRLRPRFWLPMWSLLHEYHHLESYDSNCCKWSPTPSCGYPEANQHTIPADPRINWNTDFLHFAFNPIRYFPHQFDWFANIQRIVTSALWNPTGSGYNSYWVVQDVSSWDGNSRVNKVKECNLYSNYLSEIIQDWVLDQTCHTGPNSCVWWCKSGHTSRRSAPLGRKWPRFVRRADRDQLRTLDVNPDRYVLSERDITKDILLVGDEVESTRKRFSEV</sequence>
<name>A0AAD9YE53_COLKA</name>
<evidence type="ECO:0000313" key="2">
    <source>
        <dbReference type="Proteomes" id="UP001281614"/>
    </source>
</evidence>
<proteinExistence type="predicted"/>
<dbReference type="EMBL" id="VYYT01000200">
    <property type="protein sequence ID" value="KAK2757489.1"/>
    <property type="molecule type" value="Genomic_DNA"/>
</dbReference>